<name>A0A3N1GD60_9ACTN</name>
<gene>
    <name evidence="1" type="ORF">EDD30_0810</name>
</gene>
<comment type="caution">
    <text evidence="1">The sequence shown here is derived from an EMBL/GenBank/DDBJ whole genome shotgun (WGS) entry which is preliminary data.</text>
</comment>
<evidence type="ECO:0000313" key="1">
    <source>
        <dbReference type="EMBL" id="ROP28101.1"/>
    </source>
</evidence>
<protein>
    <submittedName>
        <fullName evidence="1">Uncharacterized protein</fullName>
    </submittedName>
</protein>
<dbReference type="Proteomes" id="UP000271683">
    <property type="component" value="Unassembled WGS sequence"/>
</dbReference>
<dbReference type="EMBL" id="RJKL01000001">
    <property type="protein sequence ID" value="ROP28101.1"/>
    <property type="molecule type" value="Genomic_DNA"/>
</dbReference>
<accession>A0A3N1GD60</accession>
<organism evidence="1 2">
    <name type="scientific">Couchioplanes caeruleus</name>
    <dbReference type="NCBI Taxonomy" id="56438"/>
    <lineage>
        <taxon>Bacteria</taxon>
        <taxon>Bacillati</taxon>
        <taxon>Actinomycetota</taxon>
        <taxon>Actinomycetes</taxon>
        <taxon>Micromonosporales</taxon>
        <taxon>Micromonosporaceae</taxon>
        <taxon>Couchioplanes</taxon>
    </lineage>
</organism>
<reference evidence="1 2" key="1">
    <citation type="submission" date="2018-11" db="EMBL/GenBank/DDBJ databases">
        <title>Sequencing the genomes of 1000 actinobacteria strains.</title>
        <authorList>
            <person name="Klenk H.-P."/>
        </authorList>
    </citation>
    <scope>NUCLEOTIDE SEQUENCE [LARGE SCALE GENOMIC DNA]</scope>
    <source>
        <strain evidence="1 2">DSM 43634</strain>
    </source>
</reference>
<evidence type="ECO:0000313" key="2">
    <source>
        <dbReference type="Proteomes" id="UP000271683"/>
    </source>
</evidence>
<proteinExistence type="predicted"/>
<dbReference type="OrthoDB" id="10001456at2"/>
<dbReference type="AlphaFoldDB" id="A0A3N1GD60"/>
<dbReference type="RefSeq" id="WP_123678060.1">
    <property type="nucleotide sequence ID" value="NZ_RJKL01000001.1"/>
</dbReference>
<sequence>MPHATAPQFTTESLAAAVKSVAANCDTPTVVTLTAAGATVTGRAEAVPGAPLTADAAAATLAGMARLIGRHPGMFGADVAGYALILPGERVAFAADRTGTTHHIQLPGAPTEPLRSDRWGAICDGLTAMINAAR</sequence>